<evidence type="ECO:0000259" key="4">
    <source>
        <dbReference type="PROSITE" id="PS51444"/>
    </source>
</evidence>
<dbReference type="PROSITE" id="PS50088">
    <property type="entry name" value="ANK_REPEAT"/>
    <property type="match status" value="3"/>
</dbReference>
<name>A0A9W7GJ65_9STRA</name>
<dbReference type="PROSITE" id="PS50297">
    <property type="entry name" value="ANK_REP_REGION"/>
    <property type="match status" value="2"/>
</dbReference>
<feature type="region of interest" description="Disordered" evidence="2">
    <location>
        <begin position="858"/>
        <end position="956"/>
    </location>
</feature>
<dbReference type="PROSITE" id="PS01159">
    <property type="entry name" value="WW_DOMAIN_1"/>
    <property type="match status" value="1"/>
</dbReference>
<dbReference type="Pfam" id="PF10152">
    <property type="entry name" value="CCDC53"/>
    <property type="match status" value="2"/>
</dbReference>
<feature type="compositionally biased region" description="Polar residues" evidence="2">
    <location>
        <begin position="899"/>
        <end position="909"/>
    </location>
</feature>
<sequence length="1708" mass="187515">MDDIQRELHPPVKVGNRNYLTLPFMLWDGIVMHKYPFNKTGGAPSLRTFRIKHGSPNESGVECVITGGGYNNFFCEKYNTQGVLKVAMAPLQLEWFDAKRHKEQTDITKTMCLEEMTAIKRGHQTPTFWSYAAARGVESLHIADNCFSIEGRGRSVDCGCDRPETREAFLQAIGSLLRRFHNPLDDQIDYDEDPEGAHIDNLPYNEEEDKPKLFAAVKQDNIELIKYHFDTKNCPIDIMEEFSGDTVLISACRMGRIDIVALALERGARNDPHPDFGQTALQAAVSSGHANCVRIILETAAPSRSDEVIVNHEDANKEAPIHVSSRCGNLPVLELLIEHGANLHLVDSQGRTCLHCSCLNGHRNCLGYILDAGGDLLLEERDRHGRTCLHLAVKGNKMDCVKLLLETAADVNAVTPDGLTSYKMAVKSSYHTLARLLLEYSKSYTSDACSMSESEQPCYTSSSDVETSSRKSSLPRPHKSITSPSVSSRKSKASSGRMMLAKASMDSARLTNQGDNVWNSHGSLNSMSSGISNVPTPNSQSTMMFKGLDTFEAGVGVVGGGGGGGYGSGYESPYGGRHTPQHTPRSQTSPYHHHQQSHQQQSHHFQQHTQYPQQQAQIPPYQQQPQPQSYAHQQPMQPQHQQHQQNRWQNHSARDLVRGAGWQQQPVHQHHSGPQHHQRHHHLQHSQSASPRMIVRAERGQQEIVDYASDSGYVGRNNFSGYSSDTGHRQMQSTNYGASEGYSSDAGYRTTSVVAMPKPNRSTSQPIPMSVHDGYSSDAPPSTIHRDDSGRSVMSGITMMEESEDRITSPSSWDEDGTETFHINADLWNVYESEGYPYYLRMRDNHSQWDDPRIVGVEGEEDSSEGTTPVQSQHAQQPNSQQPNSKQPTPQSTTQPTSVHKSLTVQTPYTKPPHDPLTSPTTMPGVGATFINVHNPSSGANPPHAHQPLSSEPKPPISAEQVFASKAVYGDGFVEAKSELDDDFQEAKETSLAEEEKSNNPLAAMLKARVGGSSAGAKKNGHANPLEEMLRAKMGGRESKAESKVESKAEEAKVDETKATSKAVSIENMPTKEDLKKDEETKKYVKMASVGVPAESVAQKMQSDGVNPAKIKSFRAVFNIQNDVKEEGQPEEKSLPPLTKEELCEIPELSKYMKMSKMGIPPPAVSQKMVKDGVSQANISKFEIAFGLVSTPSGKEQAGGALPPGKRRTTVKMTKVFMNQISSDKLKNSLWGTGDGEDDGNELATEDIKALEEAFGQSNIAKSPTKSAGKSNPGTPSKPKEVSLVDGKRAYNVNIGLAQFKSTFSEDYDSLMEAIVSLDETKMKIENVANLKSLLPTPTELRQVGSFKGDLKSLGRCERFFVAASKRPGICEIAESFFIILSFQESYATSLERFEAVNAACEQILKSKSLGPLLKKVLAVGNLMNEANNKPKAAGITLESLVKICLTKGSDKKTTVMDHVVQMFIEKEGVEGQKILMIGDELNGLKEGGRVKSMKGLYGELEDLKSGLRKVEKCRDGAGNATPDFVSGAAKFFNKAAPLIAKLEASSASTKESTSALYRYFGEDEKRTECSFILSVLTQFVGLVRKSQDAYVRRKRRKMLEQEREKRRAAAAAAKDEAKGGPPPAVTNGQFGSSRGGKSQAKSMPPPPRPPPTNPNHNFNTNLLEQAMTDRRRSIQGLSPGERAERKTGEDTKADGDDDEDEWLDAAS</sequence>
<dbReference type="SUPFAM" id="SSF101447">
    <property type="entry name" value="Formin homology 2 domain (FH2 domain)"/>
    <property type="match status" value="1"/>
</dbReference>
<dbReference type="Gene3D" id="2.30.29.30">
    <property type="entry name" value="Pleckstrin-homology domain (PH domain)/Phosphotyrosine-binding domain (PTB)"/>
    <property type="match status" value="1"/>
</dbReference>
<dbReference type="Gene3D" id="1.25.40.20">
    <property type="entry name" value="Ankyrin repeat-containing domain"/>
    <property type="match status" value="1"/>
</dbReference>
<dbReference type="InterPro" id="IPR001202">
    <property type="entry name" value="WW_dom"/>
</dbReference>
<dbReference type="InterPro" id="IPR042201">
    <property type="entry name" value="FH2_Formin_sf"/>
</dbReference>
<dbReference type="InterPro" id="IPR051425">
    <property type="entry name" value="Formin_Homology"/>
</dbReference>
<keyword evidence="6" id="KW-1185">Reference proteome</keyword>
<dbReference type="Proteomes" id="UP001165065">
    <property type="component" value="Unassembled WGS sequence"/>
</dbReference>
<dbReference type="InterPro" id="IPR002110">
    <property type="entry name" value="Ankyrin_rpt"/>
</dbReference>
<feature type="compositionally biased region" description="Polar residues" evidence="2">
    <location>
        <begin position="581"/>
        <end position="590"/>
    </location>
</feature>
<dbReference type="PROSITE" id="PS50020">
    <property type="entry name" value="WW_DOMAIN_2"/>
    <property type="match status" value="1"/>
</dbReference>
<feature type="compositionally biased region" description="Polar residues" evidence="2">
    <location>
        <begin position="1259"/>
        <end position="1275"/>
    </location>
</feature>
<evidence type="ECO:0000256" key="2">
    <source>
        <dbReference type="SAM" id="MobiDB-lite"/>
    </source>
</evidence>
<evidence type="ECO:0000313" key="5">
    <source>
        <dbReference type="EMBL" id="GMI46786.1"/>
    </source>
</evidence>
<evidence type="ECO:0000313" key="6">
    <source>
        <dbReference type="Proteomes" id="UP001165065"/>
    </source>
</evidence>
<organism evidence="5 6">
    <name type="scientific">Triparma columacea</name>
    <dbReference type="NCBI Taxonomy" id="722753"/>
    <lineage>
        <taxon>Eukaryota</taxon>
        <taxon>Sar</taxon>
        <taxon>Stramenopiles</taxon>
        <taxon>Ochrophyta</taxon>
        <taxon>Bolidophyceae</taxon>
        <taxon>Parmales</taxon>
        <taxon>Triparmaceae</taxon>
        <taxon>Triparma</taxon>
    </lineage>
</organism>
<feature type="compositionally biased region" description="Pro residues" evidence="2">
    <location>
        <begin position="1644"/>
        <end position="1654"/>
    </location>
</feature>
<dbReference type="InterPro" id="IPR036770">
    <property type="entry name" value="Ankyrin_rpt-contain_sf"/>
</dbReference>
<dbReference type="PANTHER" id="PTHR45725">
    <property type="entry name" value="FORMIN HOMOLOGY 2 FAMILY MEMBER"/>
    <property type="match status" value="1"/>
</dbReference>
<feature type="domain" description="WW" evidence="3">
    <location>
        <begin position="828"/>
        <end position="854"/>
    </location>
</feature>
<feature type="compositionally biased region" description="Basic and acidic residues" evidence="2">
    <location>
        <begin position="1599"/>
        <end position="1619"/>
    </location>
</feature>
<feature type="region of interest" description="Disordered" evidence="2">
    <location>
        <begin position="1259"/>
        <end position="1282"/>
    </location>
</feature>
<feature type="compositionally biased region" description="Acidic residues" evidence="2">
    <location>
        <begin position="1696"/>
        <end position="1708"/>
    </location>
</feature>
<dbReference type="PROSITE" id="PS51444">
    <property type="entry name" value="FH2"/>
    <property type="match status" value="1"/>
</dbReference>
<dbReference type="InterPro" id="IPR019309">
    <property type="entry name" value="WASHC3"/>
</dbReference>
<feature type="compositionally biased region" description="Basic residues" evidence="2">
    <location>
        <begin position="668"/>
        <end position="684"/>
    </location>
</feature>
<feature type="region of interest" description="Disordered" evidence="2">
    <location>
        <begin position="568"/>
        <end position="690"/>
    </location>
</feature>
<dbReference type="SMART" id="SM00498">
    <property type="entry name" value="FH2"/>
    <property type="match status" value="1"/>
</dbReference>
<feature type="region of interest" description="Disordered" evidence="2">
    <location>
        <begin position="452"/>
        <end position="500"/>
    </location>
</feature>
<feature type="region of interest" description="Disordered" evidence="2">
    <location>
        <begin position="1593"/>
        <end position="1708"/>
    </location>
</feature>
<feature type="compositionally biased region" description="Polar residues" evidence="2">
    <location>
        <begin position="452"/>
        <end position="472"/>
    </location>
</feature>
<reference evidence="6" key="1">
    <citation type="journal article" date="2023" name="Commun. Biol.">
        <title>Genome analysis of Parmales, the sister group of diatoms, reveals the evolutionary specialization of diatoms from phago-mixotrophs to photoautotrophs.</title>
        <authorList>
            <person name="Ban H."/>
            <person name="Sato S."/>
            <person name="Yoshikawa S."/>
            <person name="Yamada K."/>
            <person name="Nakamura Y."/>
            <person name="Ichinomiya M."/>
            <person name="Sato N."/>
            <person name="Blanc-Mathieu R."/>
            <person name="Endo H."/>
            <person name="Kuwata A."/>
            <person name="Ogata H."/>
        </authorList>
    </citation>
    <scope>NUCLEOTIDE SEQUENCE [LARGE SCALE GENOMIC DNA]</scope>
</reference>
<feature type="region of interest" description="Disordered" evidence="2">
    <location>
        <begin position="756"/>
        <end position="791"/>
    </location>
</feature>
<evidence type="ECO:0000259" key="3">
    <source>
        <dbReference type="PROSITE" id="PS50020"/>
    </source>
</evidence>
<dbReference type="EMBL" id="BRYA01000312">
    <property type="protein sequence ID" value="GMI46786.1"/>
    <property type="molecule type" value="Genomic_DNA"/>
</dbReference>
<evidence type="ECO:0008006" key="7">
    <source>
        <dbReference type="Google" id="ProtNLM"/>
    </source>
</evidence>
<protein>
    <recommendedName>
        <fullName evidence="7">Formin-like protein</fullName>
    </recommendedName>
</protein>
<evidence type="ECO:0000256" key="1">
    <source>
        <dbReference type="PROSITE-ProRule" id="PRU00023"/>
    </source>
</evidence>
<comment type="caution">
    <text evidence="5">The sequence shown here is derived from an EMBL/GenBank/DDBJ whole genome shotgun (WGS) entry which is preliminary data.</text>
</comment>
<dbReference type="InterPro" id="IPR015425">
    <property type="entry name" value="FH2_Formin"/>
</dbReference>
<dbReference type="Pfam" id="PF02181">
    <property type="entry name" value="FH2"/>
    <property type="match status" value="1"/>
</dbReference>
<feature type="region of interest" description="Disordered" evidence="2">
    <location>
        <begin position="1035"/>
        <end position="1056"/>
    </location>
</feature>
<proteinExistence type="predicted"/>
<feature type="compositionally biased region" description="Basic and acidic residues" evidence="2">
    <location>
        <begin position="1682"/>
        <end position="1695"/>
    </location>
</feature>
<feature type="compositionally biased region" description="Low complexity" evidence="2">
    <location>
        <begin position="871"/>
        <end position="898"/>
    </location>
</feature>
<dbReference type="SUPFAM" id="SSF48403">
    <property type="entry name" value="Ankyrin repeat"/>
    <property type="match status" value="1"/>
</dbReference>
<keyword evidence="1" id="KW-0040">ANK repeat</keyword>
<feature type="repeat" description="ANK" evidence="1">
    <location>
        <begin position="384"/>
        <end position="416"/>
    </location>
</feature>
<dbReference type="SMART" id="SM00248">
    <property type="entry name" value="ANK"/>
    <property type="match status" value="6"/>
</dbReference>
<gene>
    <name evidence="5" type="ORF">TrCOL_g9482</name>
</gene>
<feature type="repeat" description="ANK" evidence="1">
    <location>
        <begin position="349"/>
        <end position="381"/>
    </location>
</feature>
<dbReference type="Pfam" id="PF12796">
    <property type="entry name" value="Ank_2"/>
    <property type="match status" value="3"/>
</dbReference>
<feature type="repeat" description="ANK" evidence="1">
    <location>
        <begin position="316"/>
        <end position="348"/>
    </location>
</feature>
<accession>A0A9W7GJ65</accession>
<feature type="domain" description="FH2" evidence="4">
    <location>
        <begin position="1203"/>
        <end position="1610"/>
    </location>
</feature>
<feature type="compositionally biased region" description="Low complexity" evidence="2">
    <location>
        <begin position="597"/>
        <end position="645"/>
    </location>
</feature>
<dbReference type="InterPro" id="IPR011993">
    <property type="entry name" value="PH-like_dom_sf"/>
</dbReference>
<feature type="compositionally biased region" description="Polar residues" evidence="2">
    <location>
        <begin position="1627"/>
        <end position="1642"/>
    </location>
</feature>
<dbReference type="GO" id="GO:0071203">
    <property type="term" value="C:WASH complex"/>
    <property type="evidence" value="ECO:0007669"/>
    <property type="project" value="InterPro"/>
</dbReference>
<dbReference type="PANTHER" id="PTHR45725:SF1">
    <property type="entry name" value="DISHEVELLED ASSOCIATED ACTIVATOR OF MORPHOGENESIS, ISOFORM D"/>
    <property type="match status" value="1"/>
</dbReference>
<dbReference type="Gene3D" id="1.20.58.2220">
    <property type="entry name" value="Formin, FH2 domain"/>
    <property type="match status" value="1"/>
</dbReference>
<dbReference type="OrthoDB" id="1668162at2759"/>